<evidence type="ECO:0008006" key="3">
    <source>
        <dbReference type="Google" id="ProtNLM"/>
    </source>
</evidence>
<dbReference type="Proteomes" id="UP000479710">
    <property type="component" value="Unassembled WGS sequence"/>
</dbReference>
<keyword evidence="2" id="KW-1185">Reference proteome</keyword>
<accession>A0A6G1ENY8</accession>
<dbReference type="AlphaFoldDB" id="A0A6G1ENY8"/>
<gene>
    <name evidence="1" type="ORF">E2562_022254</name>
</gene>
<sequence length="199" mass="20391">MDVDDGRGCHSERGNHCWGPHVTQMGEDANGACTSVAWGLACPCLCNGTGRPKKRRASAVMMTGSEGSNKTGHDAADGAVMRVTLTTGNGAAATSRGGKETPVVLTMAAGSAEMTMVAERQCELLATAGGSGAAAASERGLKTPSSGGSTRWWWRLGHGRGKRGAAEAVEIYRGEELGRMAWGGCAKPRTAAVVARSLG</sequence>
<name>A0A6G1ENY8_9ORYZ</name>
<evidence type="ECO:0000313" key="2">
    <source>
        <dbReference type="Proteomes" id="UP000479710"/>
    </source>
</evidence>
<proteinExistence type="predicted"/>
<comment type="caution">
    <text evidence="1">The sequence shown here is derived from an EMBL/GenBank/DDBJ whole genome shotgun (WGS) entry which is preliminary data.</text>
</comment>
<organism evidence="1 2">
    <name type="scientific">Oryza meyeriana var. granulata</name>
    <dbReference type="NCBI Taxonomy" id="110450"/>
    <lineage>
        <taxon>Eukaryota</taxon>
        <taxon>Viridiplantae</taxon>
        <taxon>Streptophyta</taxon>
        <taxon>Embryophyta</taxon>
        <taxon>Tracheophyta</taxon>
        <taxon>Spermatophyta</taxon>
        <taxon>Magnoliopsida</taxon>
        <taxon>Liliopsida</taxon>
        <taxon>Poales</taxon>
        <taxon>Poaceae</taxon>
        <taxon>BOP clade</taxon>
        <taxon>Oryzoideae</taxon>
        <taxon>Oryzeae</taxon>
        <taxon>Oryzinae</taxon>
        <taxon>Oryza</taxon>
        <taxon>Oryza meyeriana</taxon>
    </lineage>
</organism>
<protein>
    <recommendedName>
        <fullName evidence="3">DUF834 domain-containing protein</fullName>
    </recommendedName>
</protein>
<reference evidence="1 2" key="1">
    <citation type="submission" date="2019-11" db="EMBL/GenBank/DDBJ databases">
        <title>Whole genome sequence of Oryza granulata.</title>
        <authorList>
            <person name="Li W."/>
        </authorList>
    </citation>
    <scope>NUCLEOTIDE SEQUENCE [LARGE SCALE GENOMIC DNA]</scope>
    <source>
        <strain evidence="2">cv. Menghai</strain>
        <tissue evidence="1">Leaf</tissue>
    </source>
</reference>
<dbReference type="EMBL" id="SPHZ02000003">
    <property type="protein sequence ID" value="KAF0926334.1"/>
    <property type="molecule type" value="Genomic_DNA"/>
</dbReference>
<evidence type="ECO:0000313" key="1">
    <source>
        <dbReference type="EMBL" id="KAF0926334.1"/>
    </source>
</evidence>